<evidence type="ECO:0000256" key="1">
    <source>
        <dbReference type="SAM" id="MobiDB-lite"/>
    </source>
</evidence>
<feature type="region of interest" description="Disordered" evidence="1">
    <location>
        <begin position="87"/>
        <end position="117"/>
    </location>
</feature>
<evidence type="ECO:0000313" key="3">
    <source>
        <dbReference type="Proteomes" id="UP000605846"/>
    </source>
</evidence>
<name>A0A8H7BVY3_9FUNG</name>
<organism evidence="2 3">
    <name type="scientific">Apophysomyces ossiformis</name>
    <dbReference type="NCBI Taxonomy" id="679940"/>
    <lineage>
        <taxon>Eukaryota</taxon>
        <taxon>Fungi</taxon>
        <taxon>Fungi incertae sedis</taxon>
        <taxon>Mucoromycota</taxon>
        <taxon>Mucoromycotina</taxon>
        <taxon>Mucoromycetes</taxon>
        <taxon>Mucorales</taxon>
        <taxon>Mucorineae</taxon>
        <taxon>Mucoraceae</taxon>
        <taxon>Apophysomyces</taxon>
    </lineage>
</organism>
<feature type="region of interest" description="Disordered" evidence="1">
    <location>
        <begin position="38"/>
        <end position="70"/>
    </location>
</feature>
<feature type="compositionally biased region" description="Polar residues" evidence="1">
    <location>
        <begin position="88"/>
        <end position="103"/>
    </location>
</feature>
<sequence length="475" mass="53263">MRFWNQRAELDVLLNTDRQVTSLISTMKDRRLRSMEAGARAMEPESSPSTSSSDARVSVDSSMTSDAAQDCQPLDALISDADSINADAPQNCQLPDASTSDADSINGDAPQDRQPLDASTSVDIPWLFKGHDVTKYFQIYRSAARTLITKHKKLPPESYINELAALTHVLVINKHQHSPLAMKIFPPCLLDDLAASLCQESIDLDIEFDDEHFLTLTKIVTQLSMGTASRDDTFENLIVMAAKFNYCQKRVIRAIANLVQKLPTTPLKDNSVIGENELCNTYHDPILSSLISDPDRQVHLRWTNTLPAGEGGKSRPDVILSEKRQLQYETTIGHGEAKRFQGSASNFNLCMDTLRLIIFNKNAIDVNTLNAAIAFQIHGFSITFFLARLVASGTYVYYEIARFRLPQSLEDLHTFVTLKNLKLLLAVNDVVWRLCKRSDNPHSISSWYRETLPGLQDLVEKSKDQTRTCVMHFGQ</sequence>
<gene>
    <name evidence="2" type="ORF">EC973_006404</name>
</gene>
<dbReference type="OrthoDB" id="2288096at2759"/>
<evidence type="ECO:0000313" key="2">
    <source>
        <dbReference type="EMBL" id="KAF7732149.1"/>
    </source>
</evidence>
<keyword evidence="3" id="KW-1185">Reference proteome</keyword>
<dbReference type="AlphaFoldDB" id="A0A8H7BVY3"/>
<feature type="compositionally biased region" description="Low complexity" evidence="1">
    <location>
        <begin position="44"/>
        <end position="63"/>
    </location>
</feature>
<proteinExistence type="predicted"/>
<dbReference type="EMBL" id="JABAYA010000004">
    <property type="protein sequence ID" value="KAF7732149.1"/>
    <property type="molecule type" value="Genomic_DNA"/>
</dbReference>
<comment type="caution">
    <text evidence="2">The sequence shown here is derived from an EMBL/GenBank/DDBJ whole genome shotgun (WGS) entry which is preliminary data.</text>
</comment>
<reference evidence="2" key="1">
    <citation type="submission" date="2020-01" db="EMBL/GenBank/DDBJ databases">
        <title>Genome Sequencing of Three Apophysomyces-Like Fungal Strains Confirms a Novel Fungal Genus in the Mucoromycota with divergent Burkholderia-like Endosymbiotic Bacteria.</title>
        <authorList>
            <person name="Stajich J.E."/>
            <person name="Macias A.M."/>
            <person name="Carter-House D."/>
            <person name="Lovett B."/>
            <person name="Kasson L.R."/>
            <person name="Berry K."/>
            <person name="Grigoriev I."/>
            <person name="Chang Y."/>
            <person name="Spatafora J."/>
            <person name="Kasson M.T."/>
        </authorList>
    </citation>
    <scope>NUCLEOTIDE SEQUENCE</scope>
    <source>
        <strain evidence="2">NRRL A-21654</strain>
    </source>
</reference>
<protein>
    <submittedName>
        <fullName evidence="2">Uncharacterized protein</fullName>
    </submittedName>
</protein>
<accession>A0A8H7BVY3</accession>
<dbReference type="Proteomes" id="UP000605846">
    <property type="component" value="Unassembled WGS sequence"/>
</dbReference>